<dbReference type="PANTHER" id="PTHR30349:SF64">
    <property type="entry name" value="PROPHAGE INTEGRASE INTD-RELATED"/>
    <property type="match status" value="1"/>
</dbReference>
<dbReference type="InterPro" id="IPR002104">
    <property type="entry name" value="Integrase_catalytic"/>
</dbReference>
<evidence type="ECO:0000313" key="6">
    <source>
        <dbReference type="EMBL" id="MBC2603755.1"/>
    </source>
</evidence>
<evidence type="ECO:0000313" key="7">
    <source>
        <dbReference type="Proteomes" id="UP000525652"/>
    </source>
</evidence>
<evidence type="ECO:0000256" key="1">
    <source>
        <dbReference type="ARBA" id="ARBA00008857"/>
    </source>
</evidence>
<dbReference type="NCBIfam" id="TIGR02249">
    <property type="entry name" value="integrase_gron"/>
    <property type="match status" value="1"/>
</dbReference>
<dbReference type="InterPro" id="IPR013762">
    <property type="entry name" value="Integrase-like_cat_sf"/>
</dbReference>
<comment type="similarity">
    <text evidence="1">Belongs to the 'phage' integrase family.</text>
</comment>
<evidence type="ECO:0000256" key="3">
    <source>
        <dbReference type="ARBA" id="ARBA00023125"/>
    </source>
</evidence>
<accession>A0A7X1E5K7</accession>
<dbReference type="InterPro" id="IPR011946">
    <property type="entry name" value="Integrase_integron-type"/>
</dbReference>
<dbReference type="PROSITE" id="PS51898">
    <property type="entry name" value="TYR_RECOMBINASE"/>
    <property type="match status" value="1"/>
</dbReference>
<dbReference type="InterPro" id="IPR050090">
    <property type="entry name" value="Tyrosine_recombinase_XerCD"/>
</dbReference>
<dbReference type="GO" id="GO:0003677">
    <property type="term" value="F:DNA binding"/>
    <property type="evidence" value="ECO:0007669"/>
    <property type="project" value="UniProtKB-KW"/>
</dbReference>
<sequence length="446" mass="51242">MSKIVHFPRWAEILDQDDLPDRDRRSFAVTIRWYLSWCRQNSCGATVDSAREFIGWAAEEKSAQDWAVERWKVALRWFFRGAIRQNGGSQAGFPRQAHREAGHFDCYGRFGSKELSVNDASAEREEARTGEEEKILALMRRRGMALKTERTYMRWYRDFLRYNSSKKGFSMTGKGLKDYLDYLAMKRAVSSSTQKQALNSLVFVAREVFGLELGDIGDFVRAKNRKKIPVVMSKEETRRFFTELEGEKLLMARMQYAGGLRVSELMRLRIQDLDLERHQVVVRCGKGGKDRVAPLSGKLVDELREHLVSVRQIFDVDVQRSDLSGVHLPEALARRHSGAGRDWRWQWLWPSREISKDPRSGVLRRHHVLDRVYQAAVSAAGKRAGLNKRVTSHTLRHSFATHLLEAGTDIRTVQDLLGHKSVETTQIYLHVMQKPGAGVRSPLDSL</sequence>
<proteinExistence type="inferred from homology"/>
<dbReference type="PANTHER" id="PTHR30349">
    <property type="entry name" value="PHAGE INTEGRASE-RELATED"/>
    <property type="match status" value="1"/>
</dbReference>
<dbReference type="GO" id="GO:0006310">
    <property type="term" value="P:DNA recombination"/>
    <property type="evidence" value="ECO:0007669"/>
    <property type="project" value="UniProtKB-KW"/>
</dbReference>
<dbReference type="InterPro" id="IPR011010">
    <property type="entry name" value="DNA_brk_join_enz"/>
</dbReference>
<keyword evidence="7" id="KW-1185">Reference proteome</keyword>
<keyword evidence="3" id="KW-0238">DNA-binding</keyword>
<gene>
    <name evidence="6" type="ORF">H5P30_18405</name>
</gene>
<dbReference type="SUPFAM" id="SSF56349">
    <property type="entry name" value="DNA breaking-rejoining enzymes"/>
    <property type="match status" value="1"/>
</dbReference>
<dbReference type="Proteomes" id="UP000525652">
    <property type="component" value="Unassembled WGS sequence"/>
</dbReference>
<keyword evidence="4" id="KW-0233">DNA recombination</keyword>
<evidence type="ECO:0000256" key="4">
    <source>
        <dbReference type="ARBA" id="ARBA00023172"/>
    </source>
</evidence>
<feature type="domain" description="Tyr recombinase" evidence="5">
    <location>
        <begin position="227"/>
        <end position="444"/>
    </location>
</feature>
<dbReference type="RefSeq" id="WP_185694376.1">
    <property type="nucleotide sequence ID" value="NZ_JACHVA010000132.1"/>
</dbReference>
<name>A0A7X1E5K7_9BACT</name>
<dbReference type="EMBL" id="JACHVA010000132">
    <property type="protein sequence ID" value="MBC2603755.1"/>
    <property type="molecule type" value="Genomic_DNA"/>
</dbReference>
<dbReference type="InterPro" id="IPR004107">
    <property type="entry name" value="Integrase_SAM-like_N"/>
</dbReference>
<evidence type="ECO:0000256" key="2">
    <source>
        <dbReference type="ARBA" id="ARBA00022908"/>
    </source>
</evidence>
<protein>
    <submittedName>
        <fullName evidence="6">Integron integrase</fullName>
    </submittedName>
</protein>
<reference evidence="6 7" key="1">
    <citation type="submission" date="2020-07" db="EMBL/GenBank/DDBJ databases">
        <authorList>
            <person name="Feng X."/>
        </authorList>
    </citation>
    <scope>NUCLEOTIDE SEQUENCE [LARGE SCALE GENOMIC DNA]</scope>
    <source>
        <strain evidence="6 7">JCM14086</strain>
    </source>
</reference>
<dbReference type="Pfam" id="PF13495">
    <property type="entry name" value="Phage_int_SAM_4"/>
    <property type="match status" value="1"/>
</dbReference>
<dbReference type="Gene3D" id="1.10.443.10">
    <property type="entry name" value="Intergrase catalytic core"/>
    <property type="match status" value="1"/>
</dbReference>
<dbReference type="Pfam" id="PF00589">
    <property type="entry name" value="Phage_integrase"/>
    <property type="match status" value="1"/>
</dbReference>
<dbReference type="AlphaFoldDB" id="A0A7X1E5K7"/>
<dbReference type="InterPro" id="IPR010998">
    <property type="entry name" value="Integrase_recombinase_N"/>
</dbReference>
<comment type="caution">
    <text evidence="6">The sequence shown here is derived from an EMBL/GenBank/DDBJ whole genome shotgun (WGS) entry which is preliminary data.</text>
</comment>
<evidence type="ECO:0000259" key="5">
    <source>
        <dbReference type="PROSITE" id="PS51898"/>
    </source>
</evidence>
<dbReference type="GO" id="GO:0015074">
    <property type="term" value="P:DNA integration"/>
    <property type="evidence" value="ECO:0007669"/>
    <property type="project" value="UniProtKB-KW"/>
</dbReference>
<dbReference type="Gene3D" id="1.10.150.130">
    <property type="match status" value="1"/>
</dbReference>
<keyword evidence="2" id="KW-0229">DNA integration</keyword>
<organism evidence="6 7">
    <name type="scientific">Puniceicoccus vermicola</name>
    <dbReference type="NCBI Taxonomy" id="388746"/>
    <lineage>
        <taxon>Bacteria</taxon>
        <taxon>Pseudomonadati</taxon>
        <taxon>Verrucomicrobiota</taxon>
        <taxon>Opitutia</taxon>
        <taxon>Puniceicoccales</taxon>
        <taxon>Puniceicoccaceae</taxon>
        <taxon>Puniceicoccus</taxon>
    </lineage>
</organism>